<reference evidence="2" key="3">
    <citation type="submission" date="2010-09" db="EMBL/GenBank/DDBJ databases">
        <title>Annotation of Gaeumannomyces graminis var. tritici R3-111a-1.</title>
        <authorList>
            <consortium name="The Broad Institute Genome Sequencing Platform"/>
            <person name="Ma L.-J."/>
            <person name="Dead R."/>
            <person name="Young S.K."/>
            <person name="Zeng Q."/>
            <person name="Gargeya S."/>
            <person name="Fitzgerald M."/>
            <person name="Haas B."/>
            <person name="Abouelleil A."/>
            <person name="Alvarado L."/>
            <person name="Arachchi H.M."/>
            <person name="Berlin A."/>
            <person name="Brown A."/>
            <person name="Chapman S.B."/>
            <person name="Chen Z."/>
            <person name="Dunbar C."/>
            <person name="Freedman E."/>
            <person name="Gearin G."/>
            <person name="Gellesch M."/>
            <person name="Goldberg J."/>
            <person name="Griggs A."/>
            <person name="Gujja S."/>
            <person name="Heiman D."/>
            <person name="Howarth C."/>
            <person name="Larson L."/>
            <person name="Lui A."/>
            <person name="MacDonald P.J.P."/>
            <person name="Mehta T."/>
            <person name="Montmayeur A."/>
            <person name="Murphy C."/>
            <person name="Neiman D."/>
            <person name="Pearson M."/>
            <person name="Priest M."/>
            <person name="Roberts A."/>
            <person name="Saif S."/>
            <person name="Shea T."/>
            <person name="Shenoy N."/>
            <person name="Sisk P."/>
            <person name="Stolte C."/>
            <person name="Sykes S."/>
            <person name="Yandava C."/>
            <person name="Wortman J."/>
            <person name="Nusbaum C."/>
            <person name="Birren B."/>
        </authorList>
    </citation>
    <scope>NUCLEOTIDE SEQUENCE</scope>
    <source>
        <strain evidence="2">R3-111a-1</strain>
    </source>
</reference>
<keyword evidence="4" id="KW-1185">Reference proteome</keyword>
<reference evidence="2" key="2">
    <citation type="submission" date="2010-07" db="EMBL/GenBank/DDBJ databases">
        <authorList>
            <consortium name="The Broad Institute Genome Sequencing Platform"/>
            <consortium name="Broad Institute Genome Sequencing Center for Infectious Disease"/>
            <person name="Ma L.-J."/>
            <person name="Dead R."/>
            <person name="Young S."/>
            <person name="Zeng Q."/>
            <person name="Koehrsen M."/>
            <person name="Alvarado L."/>
            <person name="Berlin A."/>
            <person name="Chapman S.B."/>
            <person name="Chen Z."/>
            <person name="Freedman E."/>
            <person name="Gellesch M."/>
            <person name="Goldberg J."/>
            <person name="Griggs A."/>
            <person name="Gujja S."/>
            <person name="Heilman E.R."/>
            <person name="Heiman D."/>
            <person name="Hepburn T."/>
            <person name="Howarth C."/>
            <person name="Jen D."/>
            <person name="Larson L."/>
            <person name="Mehta T."/>
            <person name="Neiman D."/>
            <person name="Pearson M."/>
            <person name="Roberts A."/>
            <person name="Saif S."/>
            <person name="Shea T."/>
            <person name="Shenoy N."/>
            <person name="Sisk P."/>
            <person name="Stolte C."/>
            <person name="Sykes S."/>
            <person name="Walk T."/>
            <person name="White J."/>
            <person name="Yandava C."/>
            <person name="Haas B."/>
            <person name="Nusbaum C."/>
            <person name="Birren B."/>
        </authorList>
    </citation>
    <scope>NUCLEOTIDE SEQUENCE</scope>
    <source>
        <strain evidence="2">R3-111a-1</strain>
    </source>
</reference>
<dbReference type="GeneID" id="20350519"/>
<evidence type="ECO:0000256" key="1">
    <source>
        <dbReference type="SAM" id="MobiDB-lite"/>
    </source>
</evidence>
<dbReference type="AlphaFoldDB" id="J3P977"/>
<proteinExistence type="predicted"/>
<reference evidence="3" key="4">
    <citation type="journal article" date="2015" name="G3 (Bethesda)">
        <title>Genome sequences of three phytopathogenic species of the Magnaporthaceae family of fungi.</title>
        <authorList>
            <person name="Okagaki L.H."/>
            <person name="Nunes C.C."/>
            <person name="Sailsbery J."/>
            <person name="Clay B."/>
            <person name="Brown D."/>
            <person name="John T."/>
            <person name="Oh Y."/>
            <person name="Young N."/>
            <person name="Fitzgerald M."/>
            <person name="Haas B.J."/>
            <person name="Zeng Q."/>
            <person name="Young S."/>
            <person name="Adiconis X."/>
            <person name="Fan L."/>
            <person name="Levin J.Z."/>
            <person name="Mitchell T.K."/>
            <person name="Okubara P.A."/>
            <person name="Farman M.L."/>
            <person name="Kohn L.M."/>
            <person name="Birren B."/>
            <person name="Ma L.-J."/>
            <person name="Dean R.A."/>
        </authorList>
    </citation>
    <scope>NUCLEOTIDE SEQUENCE</scope>
    <source>
        <strain evidence="3">R3-111a-1</strain>
    </source>
</reference>
<name>J3P977_GAET3</name>
<feature type="compositionally biased region" description="Gly residues" evidence="1">
    <location>
        <begin position="58"/>
        <end position="77"/>
    </location>
</feature>
<dbReference type="eggNOG" id="ENOG502T4WX">
    <property type="taxonomic scope" value="Eukaryota"/>
</dbReference>
<dbReference type="OrthoDB" id="10657709at2759"/>
<dbReference type="EMBL" id="GL385399">
    <property type="protein sequence ID" value="EJT73213.1"/>
    <property type="molecule type" value="Genomic_DNA"/>
</dbReference>
<dbReference type="VEuPathDB" id="FungiDB:GGTG_10061"/>
<evidence type="ECO:0000313" key="3">
    <source>
        <dbReference type="EnsemblFungi" id="EJT73213"/>
    </source>
</evidence>
<dbReference type="RefSeq" id="XP_009226187.1">
    <property type="nucleotide sequence ID" value="XM_009227923.1"/>
</dbReference>
<dbReference type="Proteomes" id="UP000006039">
    <property type="component" value="Unassembled WGS sequence"/>
</dbReference>
<organism evidence="2">
    <name type="scientific">Gaeumannomyces tritici (strain R3-111a-1)</name>
    <name type="common">Wheat and barley take-all root rot fungus</name>
    <name type="synonym">Gaeumannomyces graminis var. tritici</name>
    <dbReference type="NCBI Taxonomy" id="644352"/>
    <lineage>
        <taxon>Eukaryota</taxon>
        <taxon>Fungi</taxon>
        <taxon>Dikarya</taxon>
        <taxon>Ascomycota</taxon>
        <taxon>Pezizomycotina</taxon>
        <taxon>Sordariomycetes</taxon>
        <taxon>Sordariomycetidae</taxon>
        <taxon>Magnaporthales</taxon>
        <taxon>Magnaporthaceae</taxon>
        <taxon>Gaeumannomyces</taxon>
    </lineage>
</organism>
<dbReference type="HOGENOM" id="CLU_1038457_0_0_1"/>
<dbReference type="EnsemblFungi" id="EJT73213">
    <property type="protein sequence ID" value="EJT73213"/>
    <property type="gene ID" value="GGTG_10061"/>
</dbReference>
<reference evidence="3" key="5">
    <citation type="submission" date="2018-04" db="UniProtKB">
        <authorList>
            <consortium name="EnsemblFungi"/>
        </authorList>
    </citation>
    <scope>IDENTIFICATION</scope>
    <source>
        <strain evidence="3">R3-111a-1</strain>
    </source>
</reference>
<protein>
    <submittedName>
        <fullName evidence="2 3">Uncharacterized protein</fullName>
    </submittedName>
</protein>
<feature type="compositionally biased region" description="Basic and acidic residues" evidence="1">
    <location>
        <begin position="1"/>
        <end position="11"/>
    </location>
</feature>
<feature type="region of interest" description="Disordered" evidence="1">
    <location>
        <begin position="1"/>
        <end position="156"/>
    </location>
</feature>
<accession>J3P977</accession>
<evidence type="ECO:0000313" key="2">
    <source>
        <dbReference type="EMBL" id="EJT73213.1"/>
    </source>
</evidence>
<gene>
    <name evidence="3" type="primary">20350519</name>
    <name evidence="2" type="ORF">GGTG_10061</name>
</gene>
<evidence type="ECO:0000313" key="4">
    <source>
        <dbReference type="Proteomes" id="UP000006039"/>
    </source>
</evidence>
<feature type="compositionally biased region" description="Gly residues" evidence="1">
    <location>
        <begin position="88"/>
        <end position="110"/>
    </location>
</feature>
<reference evidence="4" key="1">
    <citation type="submission" date="2010-07" db="EMBL/GenBank/DDBJ databases">
        <title>The genome sequence of Gaeumannomyces graminis var. tritici strain R3-111a-1.</title>
        <authorList>
            <consortium name="The Broad Institute Genome Sequencing Platform"/>
            <person name="Ma L.-J."/>
            <person name="Dead R."/>
            <person name="Young S."/>
            <person name="Zeng Q."/>
            <person name="Koehrsen M."/>
            <person name="Alvarado L."/>
            <person name="Berlin A."/>
            <person name="Chapman S.B."/>
            <person name="Chen Z."/>
            <person name="Freedman E."/>
            <person name="Gellesch M."/>
            <person name="Goldberg J."/>
            <person name="Griggs A."/>
            <person name="Gujja S."/>
            <person name="Heilman E.R."/>
            <person name="Heiman D."/>
            <person name="Hepburn T."/>
            <person name="Howarth C."/>
            <person name="Jen D."/>
            <person name="Larson L."/>
            <person name="Mehta T."/>
            <person name="Neiman D."/>
            <person name="Pearson M."/>
            <person name="Roberts A."/>
            <person name="Saif S."/>
            <person name="Shea T."/>
            <person name="Shenoy N."/>
            <person name="Sisk P."/>
            <person name="Stolte C."/>
            <person name="Sykes S."/>
            <person name="Walk T."/>
            <person name="White J."/>
            <person name="Yandava C."/>
            <person name="Haas B."/>
            <person name="Nusbaum C."/>
            <person name="Birren B."/>
        </authorList>
    </citation>
    <scope>NUCLEOTIDE SEQUENCE [LARGE SCALE GENOMIC DNA]</scope>
    <source>
        <strain evidence="4">R3-111a-1</strain>
    </source>
</reference>
<sequence>MAALTHEEQMAEARSFMQSTAPVQARNRPRGGRGGAGRRGQGDSHPGAQGNGRTNAQRGGGGAAQGGGSRGGRGGGRASTQGPPRGSGPRGSGPRSGGPRGGGPRSGGPRGGPPARHPSAEPSVSHDAAKSGSTGQETAAAAGPPPAPQQQTAAIAAKPAETLKAREAARAAPAPTGVQVGALALAEAEGDVDLPAPVVEYYQPGGTFVAVDGSSDLIDLHEGACACERRRQAKGLAGSRFAVASVAPSHNEGRFTGICPVHDIYEGI</sequence>